<organism evidence="1 2">
    <name type="scientific">Ornithinimicrobium pekingense</name>
    <dbReference type="NCBI Taxonomy" id="384677"/>
    <lineage>
        <taxon>Bacteria</taxon>
        <taxon>Bacillati</taxon>
        <taxon>Actinomycetota</taxon>
        <taxon>Actinomycetes</taxon>
        <taxon>Micrococcales</taxon>
        <taxon>Ornithinimicrobiaceae</taxon>
        <taxon>Ornithinimicrobium</taxon>
    </lineage>
</organism>
<proteinExistence type="predicted"/>
<keyword evidence="2" id="KW-1185">Reference proteome</keyword>
<name>A0ABQ2FBQ6_9MICO</name>
<dbReference type="EMBL" id="BMLB01000006">
    <property type="protein sequence ID" value="GGK77838.1"/>
    <property type="molecule type" value="Genomic_DNA"/>
</dbReference>
<sequence>MTEDRYAALARRFDELTAARAEHQRLASRLAGMEPRLREAAQEVERLSAALGKERADVRRLEAGGLSPSRLWASVRGDLAERLTTERSEAQAAEYASARAASHQDTLRREAEGLRAQQAALGDVEVGYEEMLTEVHRRAGEPGAVVLRDRAAEAGRRLEDLRWRRELDEALAAGARAADALRQARERLGSADGWSTWDTFAGGGMLSSMLKHDELDRATQHLDDAAEALGRFSRELADVELPGVDAPVVDQLSRGLDIWFDNFVTDYLVGDRIRRARGQVDAALEAVGAAMHRLRELRAGLPG</sequence>
<dbReference type="Proteomes" id="UP000662111">
    <property type="component" value="Unassembled WGS sequence"/>
</dbReference>
<comment type="caution">
    <text evidence="1">The sequence shown here is derived from an EMBL/GenBank/DDBJ whole genome shotgun (WGS) entry which is preliminary data.</text>
</comment>
<evidence type="ECO:0000313" key="2">
    <source>
        <dbReference type="Proteomes" id="UP000662111"/>
    </source>
</evidence>
<evidence type="ECO:0000313" key="1">
    <source>
        <dbReference type="EMBL" id="GGK77838.1"/>
    </source>
</evidence>
<gene>
    <name evidence="1" type="ORF">GCM10011509_27970</name>
</gene>
<protein>
    <submittedName>
        <fullName evidence="1">Uncharacterized protein</fullName>
    </submittedName>
</protein>
<dbReference type="RefSeq" id="WP_022922067.1">
    <property type="nucleotide sequence ID" value="NZ_BMLB01000006.1"/>
</dbReference>
<accession>A0ABQ2FBQ6</accession>
<reference evidence="2" key="1">
    <citation type="journal article" date="2019" name="Int. J. Syst. Evol. Microbiol.">
        <title>The Global Catalogue of Microorganisms (GCM) 10K type strain sequencing project: providing services to taxonomists for standard genome sequencing and annotation.</title>
        <authorList>
            <consortium name="The Broad Institute Genomics Platform"/>
            <consortium name="The Broad Institute Genome Sequencing Center for Infectious Disease"/>
            <person name="Wu L."/>
            <person name="Ma J."/>
        </authorList>
    </citation>
    <scope>NUCLEOTIDE SEQUENCE [LARGE SCALE GENOMIC DNA]</scope>
    <source>
        <strain evidence="2">CGMCC 1.5362</strain>
    </source>
</reference>